<dbReference type="PANTHER" id="PTHR11157">
    <property type="entry name" value="FATTY ACID ACYL TRANSFERASE-RELATED"/>
    <property type="match status" value="1"/>
</dbReference>
<feature type="transmembrane region" description="Helical" evidence="10">
    <location>
        <begin position="202"/>
        <end position="220"/>
    </location>
</feature>
<feature type="transmembrane region" description="Helical" evidence="10">
    <location>
        <begin position="67"/>
        <end position="87"/>
    </location>
</feature>
<evidence type="ECO:0000256" key="8">
    <source>
        <dbReference type="ARBA" id="ARBA00023136"/>
    </source>
</evidence>
<proteinExistence type="inferred from homology"/>
<protein>
    <recommendedName>
        <fullName evidence="10">Elongation of very long chain fatty acids protein</fullName>
        <ecNumber evidence="10">2.3.1.199</ecNumber>
    </recommendedName>
    <alternativeName>
        <fullName evidence="10">Very-long-chain 3-oxoacyl-CoA synthase</fullName>
    </alternativeName>
</protein>
<organism evidence="11 12">
    <name type="scientific">Folsomia candida</name>
    <name type="common">Springtail</name>
    <dbReference type="NCBI Taxonomy" id="158441"/>
    <lineage>
        <taxon>Eukaryota</taxon>
        <taxon>Metazoa</taxon>
        <taxon>Ecdysozoa</taxon>
        <taxon>Arthropoda</taxon>
        <taxon>Hexapoda</taxon>
        <taxon>Collembola</taxon>
        <taxon>Entomobryomorpha</taxon>
        <taxon>Isotomoidea</taxon>
        <taxon>Isotomidae</taxon>
        <taxon>Proisotominae</taxon>
        <taxon>Folsomia</taxon>
    </lineage>
</organism>
<evidence type="ECO:0000256" key="1">
    <source>
        <dbReference type="ARBA" id="ARBA00004141"/>
    </source>
</evidence>
<evidence type="ECO:0000256" key="7">
    <source>
        <dbReference type="ARBA" id="ARBA00023098"/>
    </source>
</evidence>
<comment type="subcellular location">
    <subcellularLocation>
        <location evidence="1">Membrane</location>
        <topology evidence="1">Multi-pass membrane protein</topology>
    </subcellularLocation>
</comment>
<feature type="transmembrane region" description="Helical" evidence="10">
    <location>
        <begin position="170"/>
        <end position="190"/>
    </location>
</feature>
<dbReference type="GO" id="GO:0034625">
    <property type="term" value="P:fatty acid elongation, monounsaturated fatty acid"/>
    <property type="evidence" value="ECO:0007669"/>
    <property type="project" value="TreeGrafter"/>
</dbReference>
<evidence type="ECO:0000256" key="2">
    <source>
        <dbReference type="ARBA" id="ARBA00022516"/>
    </source>
</evidence>
<keyword evidence="2 10" id="KW-0444">Lipid biosynthesis</keyword>
<evidence type="ECO:0000313" key="12">
    <source>
        <dbReference type="Proteomes" id="UP000198287"/>
    </source>
</evidence>
<dbReference type="GO" id="GO:0030148">
    <property type="term" value="P:sphingolipid biosynthetic process"/>
    <property type="evidence" value="ECO:0007669"/>
    <property type="project" value="TreeGrafter"/>
</dbReference>
<keyword evidence="9 10" id="KW-0275">Fatty acid biosynthesis</keyword>
<keyword evidence="3 10" id="KW-0808">Transferase</keyword>
<evidence type="ECO:0000256" key="6">
    <source>
        <dbReference type="ARBA" id="ARBA00022989"/>
    </source>
</evidence>
<dbReference type="EC" id="2.3.1.199" evidence="10"/>
<dbReference type="GO" id="GO:0005789">
    <property type="term" value="C:endoplasmic reticulum membrane"/>
    <property type="evidence" value="ECO:0007669"/>
    <property type="project" value="TreeGrafter"/>
</dbReference>
<feature type="transmembrane region" description="Helical" evidence="10">
    <location>
        <begin position="38"/>
        <end position="55"/>
    </location>
</feature>
<comment type="similarity">
    <text evidence="10">Belongs to the ELO family.</text>
</comment>
<dbReference type="Proteomes" id="UP000198287">
    <property type="component" value="Unassembled WGS sequence"/>
</dbReference>
<dbReference type="PANTHER" id="PTHR11157:SF17">
    <property type="entry name" value="ELONGATION OF VERY LONG CHAIN FATTY ACIDS PROTEIN 6"/>
    <property type="match status" value="1"/>
</dbReference>
<dbReference type="OrthoDB" id="10259681at2759"/>
<sequence>MEGEKSFIWPYAEPPLYEPFWLEKFDVVSCRDWMEKNWHWSVYICIAYVAIAGLGEQLMKTRPPFDLRYSLVVWNLCMALFSALGFIRCLPELLLVLKGPNGFHRSVCVRDNHTQAAAFWAWAFTWSKVLELGDTFFVIARKKETKFIHFYHHVVALIMCWCYYSDYEPIARWFGIINFGVHTILYSYLFLKALGVTVHPAFAKWIISIELAQMIVGLIVNSYALSMKIQGVHCARNPKAIGLQMATYASFVLIFTYLFQHSSTKIKYTKEDKEKTKSS</sequence>
<keyword evidence="5 10" id="KW-0276">Fatty acid metabolism</keyword>
<keyword evidence="8 10" id="KW-0472">Membrane</keyword>
<dbReference type="GO" id="GO:0009922">
    <property type="term" value="F:fatty acid elongase activity"/>
    <property type="evidence" value="ECO:0007669"/>
    <property type="project" value="UniProtKB-EC"/>
</dbReference>
<keyword evidence="7 10" id="KW-0443">Lipid metabolism</keyword>
<dbReference type="OMA" id="FWAWAFT"/>
<reference evidence="11 12" key="1">
    <citation type="submission" date="2015-12" db="EMBL/GenBank/DDBJ databases">
        <title>The genome of Folsomia candida.</title>
        <authorList>
            <person name="Faddeeva A."/>
            <person name="Derks M.F."/>
            <person name="Anvar Y."/>
            <person name="Smit S."/>
            <person name="Van Straalen N."/>
            <person name="Roelofs D."/>
        </authorList>
    </citation>
    <scope>NUCLEOTIDE SEQUENCE [LARGE SCALE GENOMIC DNA]</scope>
    <source>
        <strain evidence="11 12">VU population</strain>
        <tissue evidence="11">Whole body</tissue>
    </source>
</reference>
<keyword evidence="6 10" id="KW-1133">Transmembrane helix</keyword>
<dbReference type="AlphaFoldDB" id="A0A226F4D8"/>
<accession>A0A226F4D8</accession>
<comment type="caution">
    <text evidence="11">The sequence shown here is derived from an EMBL/GenBank/DDBJ whole genome shotgun (WGS) entry which is preliminary data.</text>
</comment>
<dbReference type="GO" id="GO:0042761">
    <property type="term" value="P:very long-chain fatty acid biosynthetic process"/>
    <property type="evidence" value="ECO:0007669"/>
    <property type="project" value="TreeGrafter"/>
</dbReference>
<evidence type="ECO:0000256" key="5">
    <source>
        <dbReference type="ARBA" id="ARBA00022832"/>
    </source>
</evidence>
<evidence type="ECO:0000313" key="11">
    <source>
        <dbReference type="EMBL" id="OXA64643.1"/>
    </source>
</evidence>
<name>A0A226F4D8_FOLCA</name>
<evidence type="ECO:0000256" key="3">
    <source>
        <dbReference type="ARBA" id="ARBA00022679"/>
    </source>
</evidence>
<comment type="catalytic activity">
    <reaction evidence="10">
        <text>a very-long-chain acyl-CoA + malonyl-CoA + H(+) = a very-long-chain 3-oxoacyl-CoA + CO2 + CoA</text>
        <dbReference type="Rhea" id="RHEA:32727"/>
        <dbReference type="ChEBI" id="CHEBI:15378"/>
        <dbReference type="ChEBI" id="CHEBI:16526"/>
        <dbReference type="ChEBI" id="CHEBI:57287"/>
        <dbReference type="ChEBI" id="CHEBI:57384"/>
        <dbReference type="ChEBI" id="CHEBI:90725"/>
        <dbReference type="ChEBI" id="CHEBI:90736"/>
        <dbReference type="EC" id="2.3.1.199"/>
    </reaction>
</comment>
<keyword evidence="4 10" id="KW-0812">Transmembrane</keyword>
<dbReference type="EMBL" id="LNIX01000001">
    <property type="protein sequence ID" value="OXA64643.1"/>
    <property type="molecule type" value="Genomic_DNA"/>
</dbReference>
<feature type="transmembrane region" description="Helical" evidence="10">
    <location>
        <begin position="147"/>
        <end position="164"/>
    </location>
</feature>
<dbReference type="GO" id="GO:0034626">
    <property type="term" value="P:fatty acid elongation, polyunsaturated fatty acid"/>
    <property type="evidence" value="ECO:0007669"/>
    <property type="project" value="TreeGrafter"/>
</dbReference>
<dbReference type="Pfam" id="PF01151">
    <property type="entry name" value="ELO"/>
    <property type="match status" value="1"/>
</dbReference>
<feature type="transmembrane region" description="Helical" evidence="10">
    <location>
        <begin position="119"/>
        <end position="140"/>
    </location>
</feature>
<evidence type="ECO:0000256" key="10">
    <source>
        <dbReference type="RuleBase" id="RU361115"/>
    </source>
</evidence>
<keyword evidence="12" id="KW-1185">Reference proteome</keyword>
<gene>
    <name evidence="11" type="ORF">Fcan01_03450</name>
</gene>
<evidence type="ECO:0000256" key="9">
    <source>
        <dbReference type="ARBA" id="ARBA00023160"/>
    </source>
</evidence>
<dbReference type="GO" id="GO:0019367">
    <property type="term" value="P:fatty acid elongation, saturated fatty acid"/>
    <property type="evidence" value="ECO:0007669"/>
    <property type="project" value="TreeGrafter"/>
</dbReference>
<feature type="transmembrane region" description="Helical" evidence="10">
    <location>
        <begin position="240"/>
        <end position="259"/>
    </location>
</feature>
<evidence type="ECO:0000256" key="4">
    <source>
        <dbReference type="ARBA" id="ARBA00022692"/>
    </source>
</evidence>
<dbReference type="InterPro" id="IPR002076">
    <property type="entry name" value="ELO_fam"/>
</dbReference>